<comment type="caution">
    <text evidence="1">The sequence shown here is derived from an EMBL/GenBank/DDBJ whole genome shotgun (WGS) entry which is preliminary data.</text>
</comment>
<evidence type="ECO:0000313" key="1">
    <source>
        <dbReference type="EMBL" id="KAA8893740.1"/>
    </source>
</evidence>
<dbReference type="InParanoid" id="A0A5J5EEB3"/>
<proteinExistence type="predicted"/>
<gene>
    <name evidence="1" type="ORF">FN846DRAFT_491438</name>
</gene>
<reference evidence="1 2" key="1">
    <citation type="submission" date="2019-09" db="EMBL/GenBank/DDBJ databases">
        <title>Draft genome of the ectomycorrhizal ascomycete Sphaerosporella brunnea.</title>
        <authorList>
            <consortium name="DOE Joint Genome Institute"/>
            <person name="Benucci G.M."/>
            <person name="Marozzi G."/>
            <person name="Antonielli L."/>
            <person name="Sanchez S."/>
            <person name="Marco P."/>
            <person name="Wang X."/>
            <person name="Falini L.B."/>
            <person name="Barry K."/>
            <person name="Haridas S."/>
            <person name="Lipzen A."/>
            <person name="Labutti K."/>
            <person name="Grigoriev I.V."/>
            <person name="Murat C."/>
            <person name="Martin F."/>
            <person name="Albertini E."/>
            <person name="Donnini D."/>
            <person name="Bonito G."/>
        </authorList>
    </citation>
    <scope>NUCLEOTIDE SEQUENCE [LARGE SCALE GENOMIC DNA]</scope>
    <source>
        <strain evidence="1 2">Sb_GMNB300</strain>
    </source>
</reference>
<sequence length="254" mass="28130">MMMMLIHADRESGARRKHHDLITVLCWPAFFPPPHQTEKNNEKNLPTAAMEASKGLKCVCSKKCMHTFAIANGGSGLPSADVKRTQTSGECRDISCWTQGFGECTSATCAAGEQYIARLGPSVRPAPYDEKSRGRLASDFRFDEILLPRALVDFDFQRLLWNGGNKSTGAAVDLHFGRPIPRIGDHVSRGRKCYAVRTFFARGYTFLGSCRCGEDGYHKSTKSFDAHMSCTHVICHVMSWPRPALRGADPARST</sequence>
<name>A0A5J5EEB3_9PEZI</name>
<evidence type="ECO:0000313" key="2">
    <source>
        <dbReference type="Proteomes" id="UP000326924"/>
    </source>
</evidence>
<accession>A0A5J5EEB3</accession>
<protein>
    <submittedName>
        <fullName evidence="1">Uncharacterized protein</fullName>
    </submittedName>
</protein>
<dbReference type="EMBL" id="VXIS01000408">
    <property type="protein sequence ID" value="KAA8893740.1"/>
    <property type="molecule type" value="Genomic_DNA"/>
</dbReference>
<dbReference type="AlphaFoldDB" id="A0A5J5EEB3"/>
<organism evidence="1 2">
    <name type="scientific">Sphaerosporella brunnea</name>
    <dbReference type="NCBI Taxonomy" id="1250544"/>
    <lineage>
        <taxon>Eukaryota</taxon>
        <taxon>Fungi</taxon>
        <taxon>Dikarya</taxon>
        <taxon>Ascomycota</taxon>
        <taxon>Pezizomycotina</taxon>
        <taxon>Pezizomycetes</taxon>
        <taxon>Pezizales</taxon>
        <taxon>Pyronemataceae</taxon>
        <taxon>Sphaerosporella</taxon>
    </lineage>
</organism>
<dbReference type="Proteomes" id="UP000326924">
    <property type="component" value="Unassembled WGS sequence"/>
</dbReference>
<keyword evidence="2" id="KW-1185">Reference proteome</keyword>